<evidence type="ECO:0000256" key="6">
    <source>
        <dbReference type="ARBA" id="ARBA00022741"/>
    </source>
</evidence>
<dbReference type="Gene3D" id="1.20.1560.10">
    <property type="entry name" value="ABC transporter type 1, transmembrane domain"/>
    <property type="match status" value="2"/>
</dbReference>
<keyword evidence="4" id="KW-1003">Cell membrane</keyword>
<keyword evidence="8 11" id="KW-1133">Transmembrane helix</keyword>
<feature type="domain" description="ABC transporter" evidence="12">
    <location>
        <begin position="1208"/>
        <end position="1446"/>
    </location>
</feature>
<keyword evidence="7" id="KW-0067">ATP-binding</keyword>
<dbReference type="PROSITE" id="PS50929">
    <property type="entry name" value="ABC_TM1F"/>
    <property type="match status" value="2"/>
</dbReference>
<dbReference type="Pfam" id="PF00005">
    <property type="entry name" value="ABC_tran"/>
    <property type="match status" value="2"/>
</dbReference>
<feature type="transmembrane region" description="Helical" evidence="11">
    <location>
        <begin position="934"/>
        <end position="956"/>
    </location>
</feature>
<evidence type="ECO:0000259" key="13">
    <source>
        <dbReference type="PROSITE" id="PS50929"/>
    </source>
</evidence>
<feature type="transmembrane region" description="Helical" evidence="11">
    <location>
        <begin position="394"/>
        <end position="418"/>
    </location>
</feature>
<dbReference type="InterPro" id="IPR044746">
    <property type="entry name" value="ABCC_6TM_D1"/>
</dbReference>
<dbReference type="PROSITE" id="PS50893">
    <property type="entry name" value="ABC_TRANSPORTER_2"/>
    <property type="match status" value="2"/>
</dbReference>
<feature type="transmembrane region" description="Helical" evidence="11">
    <location>
        <begin position="157"/>
        <end position="176"/>
    </location>
</feature>
<dbReference type="VEuPathDB" id="FungiDB:ASPCADRAFT_136697"/>
<dbReference type="CDD" id="cd18580">
    <property type="entry name" value="ABC_6TM_ABCC_D2"/>
    <property type="match status" value="1"/>
</dbReference>
<evidence type="ECO:0000256" key="10">
    <source>
        <dbReference type="ARBA" id="ARBA00023180"/>
    </source>
</evidence>
<feature type="transmembrane region" description="Helical" evidence="11">
    <location>
        <begin position="34"/>
        <end position="52"/>
    </location>
</feature>
<comment type="subcellular location">
    <subcellularLocation>
        <location evidence="1">Cell membrane</location>
        <topology evidence="1">Multi-pass membrane protein</topology>
    </subcellularLocation>
</comment>
<accession>A0A1R3S1Y6</accession>
<protein>
    <recommendedName>
        <fullName evidence="16">ABC transporter</fullName>
    </recommendedName>
</protein>
<comment type="similarity">
    <text evidence="2">Belongs to the ABC transporter superfamily. ABCC family. Conjugate transporter (TC 3.A.1.208) subfamily.</text>
</comment>
<keyword evidence="6" id="KW-0547">Nucleotide-binding</keyword>
<evidence type="ECO:0000256" key="1">
    <source>
        <dbReference type="ARBA" id="ARBA00004651"/>
    </source>
</evidence>
<dbReference type="SUPFAM" id="SSF90123">
    <property type="entry name" value="ABC transporter transmembrane region"/>
    <property type="match status" value="2"/>
</dbReference>
<dbReference type="InterPro" id="IPR050173">
    <property type="entry name" value="ABC_transporter_C-like"/>
</dbReference>
<feature type="transmembrane region" description="Helical" evidence="11">
    <location>
        <begin position="72"/>
        <end position="93"/>
    </location>
</feature>
<dbReference type="SMART" id="SM00382">
    <property type="entry name" value="AAA"/>
    <property type="match status" value="2"/>
</dbReference>
<dbReference type="InterPro" id="IPR003593">
    <property type="entry name" value="AAA+_ATPase"/>
</dbReference>
<dbReference type="GO" id="GO:0005524">
    <property type="term" value="F:ATP binding"/>
    <property type="evidence" value="ECO:0007669"/>
    <property type="project" value="UniProtKB-KW"/>
</dbReference>
<feature type="transmembrane region" description="Helical" evidence="11">
    <location>
        <begin position="1030"/>
        <end position="1050"/>
    </location>
</feature>
<evidence type="ECO:0000256" key="3">
    <source>
        <dbReference type="ARBA" id="ARBA00022448"/>
    </source>
</evidence>
<evidence type="ECO:0008006" key="16">
    <source>
        <dbReference type="Google" id="ProtNLM"/>
    </source>
</evidence>
<dbReference type="GO" id="GO:0005886">
    <property type="term" value="C:plasma membrane"/>
    <property type="evidence" value="ECO:0007669"/>
    <property type="project" value="UniProtKB-SubCell"/>
</dbReference>
<keyword evidence="3" id="KW-0813">Transport</keyword>
<reference evidence="15" key="1">
    <citation type="journal article" date="2017" name="Genome Biol.">
        <title>Comparative genomics reveals high biological diversity and specific adaptations in the industrially and medically important fungal genus Aspergillus.</title>
        <authorList>
            <person name="de Vries R.P."/>
            <person name="Riley R."/>
            <person name="Wiebenga A."/>
            <person name="Aguilar-Osorio G."/>
            <person name="Amillis S."/>
            <person name="Uchima C.A."/>
            <person name="Anderluh G."/>
            <person name="Asadollahi M."/>
            <person name="Askin M."/>
            <person name="Barry K."/>
            <person name="Battaglia E."/>
            <person name="Bayram O."/>
            <person name="Benocci T."/>
            <person name="Braus-Stromeyer S.A."/>
            <person name="Caldana C."/>
            <person name="Canovas D."/>
            <person name="Cerqueira G.C."/>
            <person name="Chen F."/>
            <person name="Chen W."/>
            <person name="Choi C."/>
            <person name="Clum A."/>
            <person name="Dos Santos R.A."/>
            <person name="Damasio A.R."/>
            <person name="Diallinas G."/>
            <person name="Emri T."/>
            <person name="Fekete E."/>
            <person name="Flipphi M."/>
            <person name="Freyberg S."/>
            <person name="Gallo A."/>
            <person name="Gournas C."/>
            <person name="Habgood R."/>
            <person name="Hainaut M."/>
            <person name="Harispe M.L."/>
            <person name="Henrissat B."/>
            <person name="Hilden K.S."/>
            <person name="Hope R."/>
            <person name="Hossain A."/>
            <person name="Karabika E."/>
            <person name="Karaffa L."/>
            <person name="Karanyi Z."/>
            <person name="Krasevec N."/>
            <person name="Kuo A."/>
            <person name="Kusch H."/>
            <person name="LaButti K."/>
            <person name="Lagendijk E.L."/>
            <person name="Lapidus A."/>
            <person name="Levasseur A."/>
            <person name="Lindquist E."/>
            <person name="Lipzen A."/>
            <person name="Logrieco A.F."/>
            <person name="MacCabe A."/>
            <person name="Maekelae M.R."/>
            <person name="Malavazi I."/>
            <person name="Melin P."/>
            <person name="Meyer V."/>
            <person name="Mielnichuk N."/>
            <person name="Miskei M."/>
            <person name="Molnar A.P."/>
            <person name="Mule G."/>
            <person name="Ngan C.Y."/>
            <person name="Orejas M."/>
            <person name="Orosz E."/>
            <person name="Ouedraogo J.P."/>
            <person name="Overkamp K.M."/>
            <person name="Park H.-S."/>
            <person name="Perrone G."/>
            <person name="Piumi F."/>
            <person name="Punt P.J."/>
            <person name="Ram A.F."/>
            <person name="Ramon A."/>
            <person name="Rauscher S."/>
            <person name="Record E."/>
            <person name="Riano-Pachon D.M."/>
            <person name="Robert V."/>
            <person name="Roehrig J."/>
            <person name="Ruller R."/>
            <person name="Salamov A."/>
            <person name="Salih N.S."/>
            <person name="Samson R.A."/>
            <person name="Sandor E."/>
            <person name="Sanguinetti M."/>
            <person name="Schuetze T."/>
            <person name="Sepcic K."/>
            <person name="Shelest E."/>
            <person name="Sherlock G."/>
            <person name="Sophianopoulou V."/>
            <person name="Squina F.M."/>
            <person name="Sun H."/>
            <person name="Susca A."/>
            <person name="Todd R.B."/>
            <person name="Tsang A."/>
            <person name="Unkles S.E."/>
            <person name="van de Wiele N."/>
            <person name="van Rossen-Uffink D."/>
            <person name="Oliveira J.V."/>
            <person name="Vesth T.C."/>
            <person name="Visser J."/>
            <person name="Yu J.-H."/>
            <person name="Zhou M."/>
            <person name="Andersen M.R."/>
            <person name="Archer D.B."/>
            <person name="Baker S.E."/>
            <person name="Benoit I."/>
            <person name="Brakhage A.A."/>
            <person name="Braus G.H."/>
            <person name="Fischer R."/>
            <person name="Frisvad J.C."/>
            <person name="Goldman G.H."/>
            <person name="Houbraken J."/>
            <person name="Oakley B."/>
            <person name="Pocsi I."/>
            <person name="Scazzocchio C."/>
            <person name="Seiboth B."/>
            <person name="vanKuyk P.A."/>
            <person name="Wortman J."/>
            <person name="Dyer P.S."/>
            <person name="Grigoriev I.V."/>
        </authorList>
    </citation>
    <scope>NUCLEOTIDE SEQUENCE [LARGE SCALE GENOMIC DNA]</scope>
    <source>
        <strain evidence="15">ITEM 5010</strain>
    </source>
</reference>
<dbReference type="OMA" id="YDHALHI"/>
<dbReference type="PANTHER" id="PTHR24223">
    <property type="entry name" value="ATP-BINDING CASSETTE SUB-FAMILY C"/>
    <property type="match status" value="1"/>
</dbReference>
<feature type="domain" description="ABC transporter" evidence="12">
    <location>
        <begin position="609"/>
        <end position="845"/>
    </location>
</feature>
<evidence type="ECO:0000256" key="7">
    <source>
        <dbReference type="ARBA" id="ARBA00022840"/>
    </source>
</evidence>
<dbReference type="PANTHER" id="PTHR24223:SF399">
    <property type="entry name" value="ABC TRANSPORTER ATNG"/>
    <property type="match status" value="1"/>
</dbReference>
<feature type="transmembrane region" description="Helical" evidence="11">
    <location>
        <begin position="309"/>
        <end position="329"/>
    </location>
</feature>
<dbReference type="FunFam" id="1.20.1560.10:FF:000055">
    <property type="entry name" value="ABC multidrug transporter (Eurofung)"/>
    <property type="match status" value="1"/>
</dbReference>
<dbReference type="Proteomes" id="UP000188318">
    <property type="component" value="Unassembled WGS sequence"/>
</dbReference>
<sequence length="1450" mass="160417">MSLGCSLEADNVFGPVVSRACRDGFDFTLLFEQSILGLLPALAFLLASPLRVRHLAKRDVRTQRNTMRTAKLIITLIFAALQLTLLICWARKVRPRTKVSVPSSTINLVVAMEIMVLSWMEDARSARPSSLLNLYLLLTLLFDIAQTRTLWLARSGLLIPILFTASVAAKTTMLLFESLDKRKYLTGKYQDLPPESTSSIVNRSFMWWLNRLFLAGFRSLLTMGDLYILDKRLESVGLAKKAQQAWNQRRSPERRFEFPWQMCRALWWPLMSAVFPRLCLIGFTFAQPFLITSMLDWLNDPHSAANRGYGLIGATVLIYLGLAFFTLHYDHKLYRFLTMFRGAASSLIYEYALRIPDGELEDRSATITLMTTDIDRITACLANLNECWARAIEVVIGITLLALRLGWVCLVPMIIVIVSSLGSAQISKNIGNRQKVWVDAVQQRIAITSSMLAEIQIVKRMGLSKTFTKLIQDKRVQETHRMAGYRWSIVWQNMIQNLPWALAPALTFVVYAAQGPALDITNAFSSLSVITLLTIPASKLLSAIPSTAAAVGCFDRVQAFLLIPIEQYSPRIVSDVVKDPHVRAHLRSDSLISIPSRNLDSENPSSPVIVMDSVSIRPVVGAKSVLQNITFQVPQGVLVMIQGPVGSGKSTLLRAIIGQAVCESGIVTVAIPRPAYCAQTPWLSGSTIRDAICGVAQVGPAKGQSIDCEWYKAVLHACALTPDLTLLPEGDATHISSGSGPTLSGGQMHRVALARAVYARRKLVLLDDVFSALDRKTKAVIIERLFGDNGLLRKFKSTVILVTHETEYLSFADQVLVLSNGNLRKEEAHERKLPQPISFPATADEIDDREKYREPAIKDTAAQLSQTNQISDLKRATGDFAVYKYYLRYIGWSKITAFLIFVTVHVFCSTYSQIWLERWANRGGGQKPLYVTVYLLLAIFNTVGIGGYIWAILVLISPSTARRLHYVVLETVMRASPRFLATTDSGTILNRFSQDMTLIESQLPIGVLITVTNLFSVIASAALIATGSSYMAISVPFLIVAVFVLQHFYLRTSRQMRLLDLECKSPLYSHFLDTVKGLATVQAFGWEDDFRTKNLRLLDISQQPHYLLYCIQRWLTLALDLIVAAEAVILVSLAVFLRHSTNVGLLGVSLNSVLTFNSSLSSLISGWTQLEISLGSISRVKDFETEVTREEESQKMEPPSDWPDQGAIEFSGVTAQYSPDAVAVKGVSFKAYPGQKIGICGRTGSGKSSLLSALLGMLDITSGSVVIDNLDLAAIPCERVREQLITIPQDPLLLVGCTVRLNVDPAGQLSDADMIAALDRVGLWTDVLEARGGLDAEIKDTLSLSRGQQQLLELARAMLKLRVSHSKIVLLDEATSGVDVETDARMQNILRQAPFNSCTILTVAHRVRTIRDSDLVIVLDEGRVVEMDEPGVLAGRRGSVFASLLNSHSL</sequence>
<dbReference type="GO" id="GO:0016887">
    <property type="term" value="F:ATP hydrolysis activity"/>
    <property type="evidence" value="ECO:0007669"/>
    <property type="project" value="InterPro"/>
</dbReference>
<feature type="domain" description="ABC transmembrane type-1" evidence="13">
    <location>
        <begin position="899"/>
        <end position="1171"/>
    </location>
</feature>
<name>A0A1R3S1Y6_ASPC5</name>
<keyword evidence="10" id="KW-0325">Glycoprotein</keyword>
<feature type="transmembrane region" description="Helical" evidence="11">
    <location>
        <begin position="99"/>
        <end position="120"/>
    </location>
</feature>
<evidence type="ECO:0000256" key="11">
    <source>
        <dbReference type="SAM" id="Phobius"/>
    </source>
</evidence>
<dbReference type="Pfam" id="PF00664">
    <property type="entry name" value="ABC_membrane"/>
    <property type="match status" value="2"/>
</dbReference>
<gene>
    <name evidence="14" type="ORF">ASPCADRAFT_136697</name>
</gene>
<dbReference type="InterPro" id="IPR011527">
    <property type="entry name" value="ABC1_TM_dom"/>
</dbReference>
<dbReference type="OrthoDB" id="6500128at2759"/>
<feature type="transmembrane region" description="Helical" evidence="11">
    <location>
        <begin position="274"/>
        <end position="297"/>
    </location>
</feature>
<evidence type="ECO:0000313" key="14">
    <source>
        <dbReference type="EMBL" id="OOG00776.1"/>
    </source>
</evidence>
<dbReference type="EMBL" id="KV907493">
    <property type="protein sequence ID" value="OOG00776.1"/>
    <property type="molecule type" value="Genomic_DNA"/>
</dbReference>
<dbReference type="SUPFAM" id="SSF52540">
    <property type="entry name" value="P-loop containing nucleoside triphosphate hydrolases"/>
    <property type="match status" value="2"/>
</dbReference>
<dbReference type="Gene3D" id="3.40.50.300">
    <property type="entry name" value="P-loop containing nucleotide triphosphate hydrolases"/>
    <property type="match status" value="2"/>
</dbReference>
<keyword evidence="9 11" id="KW-0472">Membrane</keyword>
<dbReference type="InterPro" id="IPR056227">
    <property type="entry name" value="TMD0_ABC"/>
</dbReference>
<feature type="transmembrane region" description="Helical" evidence="11">
    <location>
        <begin position="132"/>
        <end position="151"/>
    </location>
</feature>
<evidence type="ECO:0000256" key="5">
    <source>
        <dbReference type="ARBA" id="ARBA00022692"/>
    </source>
</evidence>
<organism evidence="14 15">
    <name type="scientific">Aspergillus carbonarius (strain ITEM 5010)</name>
    <dbReference type="NCBI Taxonomy" id="602072"/>
    <lineage>
        <taxon>Eukaryota</taxon>
        <taxon>Fungi</taxon>
        <taxon>Dikarya</taxon>
        <taxon>Ascomycota</taxon>
        <taxon>Pezizomycotina</taxon>
        <taxon>Eurotiomycetes</taxon>
        <taxon>Eurotiomycetidae</taxon>
        <taxon>Eurotiales</taxon>
        <taxon>Aspergillaceae</taxon>
        <taxon>Aspergillus</taxon>
        <taxon>Aspergillus subgen. Circumdati</taxon>
    </lineage>
</organism>
<feature type="transmembrane region" description="Helical" evidence="11">
    <location>
        <begin position="1114"/>
        <end position="1137"/>
    </location>
</feature>
<dbReference type="InterPro" id="IPR027417">
    <property type="entry name" value="P-loop_NTPase"/>
</dbReference>
<dbReference type="CDD" id="cd03244">
    <property type="entry name" value="ABCC_MRP_domain2"/>
    <property type="match status" value="1"/>
</dbReference>
<dbReference type="InterPro" id="IPR003439">
    <property type="entry name" value="ABC_transporter-like_ATP-bd"/>
</dbReference>
<proteinExistence type="inferred from homology"/>
<evidence type="ECO:0000256" key="8">
    <source>
        <dbReference type="ARBA" id="ARBA00022989"/>
    </source>
</evidence>
<dbReference type="GO" id="GO:0140359">
    <property type="term" value="F:ABC-type transporter activity"/>
    <property type="evidence" value="ECO:0007669"/>
    <property type="project" value="InterPro"/>
</dbReference>
<feature type="domain" description="ABC transmembrane type-1" evidence="13">
    <location>
        <begin position="278"/>
        <end position="549"/>
    </location>
</feature>
<feature type="transmembrane region" description="Helical" evidence="11">
    <location>
        <begin position="895"/>
        <end position="914"/>
    </location>
</feature>
<keyword evidence="15" id="KW-1185">Reference proteome</keyword>
<evidence type="ECO:0000256" key="2">
    <source>
        <dbReference type="ARBA" id="ARBA00009726"/>
    </source>
</evidence>
<evidence type="ECO:0000256" key="4">
    <source>
        <dbReference type="ARBA" id="ARBA00022475"/>
    </source>
</evidence>
<dbReference type="STRING" id="602072.A0A1R3S1Y6"/>
<evidence type="ECO:0000259" key="12">
    <source>
        <dbReference type="PROSITE" id="PS50893"/>
    </source>
</evidence>
<dbReference type="CDD" id="cd18579">
    <property type="entry name" value="ABC_6TM_ABCC_D1"/>
    <property type="match status" value="1"/>
</dbReference>
<keyword evidence="5 11" id="KW-0812">Transmembrane</keyword>
<feature type="transmembrane region" description="Helical" evidence="11">
    <location>
        <begin position="1003"/>
        <end position="1024"/>
    </location>
</feature>
<dbReference type="Pfam" id="PF24357">
    <property type="entry name" value="TMD0_ABC"/>
    <property type="match status" value="1"/>
</dbReference>
<dbReference type="FunFam" id="3.40.50.300:FF:000838">
    <property type="entry name" value="ABC multidrug transporter (Eurofung)"/>
    <property type="match status" value="1"/>
</dbReference>
<dbReference type="InterPro" id="IPR036640">
    <property type="entry name" value="ABC1_TM_sf"/>
</dbReference>
<dbReference type="InterPro" id="IPR044726">
    <property type="entry name" value="ABCC_6TM_D2"/>
</dbReference>
<evidence type="ECO:0000313" key="15">
    <source>
        <dbReference type="Proteomes" id="UP000188318"/>
    </source>
</evidence>
<dbReference type="FunFam" id="1.20.1560.10:FF:000066">
    <property type="entry name" value="ABC multidrug transporter (Eurofung)"/>
    <property type="match status" value="1"/>
</dbReference>
<evidence type="ECO:0000256" key="9">
    <source>
        <dbReference type="ARBA" id="ARBA00023136"/>
    </source>
</evidence>